<dbReference type="SUPFAM" id="SSF47384">
    <property type="entry name" value="Homodimeric domain of signal transducing histidine kinase"/>
    <property type="match status" value="1"/>
</dbReference>
<dbReference type="InterPro" id="IPR015943">
    <property type="entry name" value="WD40/YVTN_repeat-like_dom_sf"/>
</dbReference>
<keyword evidence="8" id="KW-0812">Transmembrane</keyword>
<organism evidence="12 13">
    <name type="scientific">Flagellimonas olearia</name>
    <dbReference type="NCBI Taxonomy" id="552546"/>
    <lineage>
        <taxon>Bacteria</taxon>
        <taxon>Pseudomonadati</taxon>
        <taxon>Bacteroidota</taxon>
        <taxon>Flavobacteriia</taxon>
        <taxon>Flavobacteriales</taxon>
        <taxon>Flavobacteriaceae</taxon>
        <taxon>Flagellimonas</taxon>
    </lineage>
</organism>
<feature type="transmembrane region" description="Helical" evidence="8">
    <location>
        <begin position="836"/>
        <end position="857"/>
    </location>
</feature>
<dbReference type="Pfam" id="PF00072">
    <property type="entry name" value="Response_reg"/>
    <property type="match status" value="1"/>
</dbReference>
<dbReference type="InterPro" id="IPR011006">
    <property type="entry name" value="CheY-like_superfamily"/>
</dbReference>
<dbReference type="Gene3D" id="3.40.50.2300">
    <property type="match status" value="1"/>
</dbReference>
<dbReference type="FunFam" id="1.10.287.130:FF:000045">
    <property type="entry name" value="Two-component system sensor histidine kinase/response regulator"/>
    <property type="match status" value="1"/>
</dbReference>
<accession>A0A444VR40</accession>
<dbReference type="Gene3D" id="1.10.287.130">
    <property type="match status" value="1"/>
</dbReference>
<keyword evidence="8" id="KW-1133">Transmembrane helix</keyword>
<keyword evidence="8" id="KW-0472">Membrane</keyword>
<evidence type="ECO:0000256" key="5">
    <source>
        <dbReference type="ARBA" id="ARBA00023125"/>
    </source>
</evidence>
<evidence type="ECO:0000259" key="9">
    <source>
        <dbReference type="PROSITE" id="PS01124"/>
    </source>
</evidence>
<dbReference type="GO" id="GO:0003700">
    <property type="term" value="F:DNA-binding transcription factor activity"/>
    <property type="evidence" value="ECO:0007669"/>
    <property type="project" value="InterPro"/>
</dbReference>
<dbReference type="Pfam" id="PF02518">
    <property type="entry name" value="HATPase_c"/>
    <property type="match status" value="1"/>
</dbReference>
<dbReference type="Gene3D" id="1.10.10.60">
    <property type="entry name" value="Homeodomain-like"/>
    <property type="match status" value="2"/>
</dbReference>
<keyword evidence="5" id="KW-0238">DNA-binding</keyword>
<feature type="transmembrane region" description="Helical" evidence="8">
    <location>
        <begin position="930"/>
        <end position="949"/>
    </location>
</feature>
<dbReference type="InterPro" id="IPR001789">
    <property type="entry name" value="Sig_transdc_resp-reg_receiver"/>
</dbReference>
<feature type="transmembrane region" description="Helical" evidence="8">
    <location>
        <begin position="12"/>
        <end position="32"/>
    </location>
</feature>
<feature type="modified residue" description="4-aspartylphosphate" evidence="7">
    <location>
        <position position="1307"/>
    </location>
</feature>
<dbReference type="EC" id="2.7.13.3" evidence="2"/>
<evidence type="ECO:0000256" key="7">
    <source>
        <dbReference type="PROSITE-ProRule" id="PRU00169"/>
    </source>
</evidence>
<dbReference type="PANTHER" id="PTHR43547">
    <property type="entry name" value="TWO-COMPONENT HISTIDINE KINASE"/>
    <property type="match status" value="1"/>
</dbReference>
<dbReference type="InterPro" id="IPR011123">
    <property type="entry name" value="Y_Y_Y"/>
</dbReference>
<gene>
    <name evidence="12" type="ORF">DN53_02630</name>
</gene>
<evidence type="ECO:0000313" key="13">
    <source>
        <dbReference type="Proteomes" id="UP000290261"/>
    </source>
</evidence>
<dbReference type="EMBL" id="JJMP01000001">
    <property type="protein sequence ID" value="RYC53132.1"/>
    <property type="molecule type" value="Genomic_DNA"/>
</dbReference>
<dbReference type="InterPro" id="IPR003661">
    <property type="entry name" value="HisK_dim/P_dom"/>
</dbReference>
<feature type="transmembrane region" description="Helical" evidence="8">
    <location>
        <begin position="969"/>
        <end position="993"/>
    </location>
</feature>
<dbReference type="InterPro" id="IPR018060">
    <property type="entry name" value="HTH_AraC"/>
</dbReference>
<dbReference type="SUPFAM" id="SSF55874">
    <property type="entry name" value="ATPase domain of HSP90 chaperone/DNA topoisomerase II/histidine kinase"/>
    <property type="match status" value="1"/>
</dbReference>
<dbReference type="InterPro" id="IPR011110">
    <property type="entry name" value="Reg_prop"/>
</dbReference>
<name>A0A444VR40_9FLAO</name>
<feature type="domain" description="Histidine kinase" evidence="10">
    <location>
        <begin position="1014"/>
        <end position="1226"/>
    </location>
</feature>
<dbReference type="Gene3D" id="3.30.565.10">
    <property type="entry name" value="Histidine kinase-like ATPase, C-terminal domain"/>
    <property type="match status" value="1"/>
</dbReference>
<comment type="catalytic activity">
    <reaction evidence="1">
        <text>ATP + protein L-histidine = ADP + protein N-phospho-L-histidine.</text>
        <dbReference type="EC" id="2.7.13.3"/>
    </reaction>
</comment>
<keyword evidence="3 7" id="KW-0597">Phosphoprotein</keyword>
<dbReference type="SMART" id="SM00388">
    <property type="entry name" value="HisKA"/>
    <property type="match status" value="1"/>
</dbReference>
<feature type="transmembrane region" description="Helical" evidence="8">
    <location>
        <begin position="767"/>
        <end position="793"/>
    </location>
</feature>
<feature type="transmembrane region" description="Helical" evidence="8">
    <location>
        <begin position="869"/>
        <end position="889"/>
    </location>
</feature>
<protein>
    <recommendedName>
        <fullName evidence="2">histidine kinase</fullName>
        <ecNumber evidence="2">2.7.13.3</ecNumber>
    </recommendedName>
</protein>
<dbReference type="InterPro" id="IPR013783">
    <property type="entry name" value="Ig-like_fold"/>
</dbReference>
<comment type="caution">
    <text evidence="12">The sequence shown here is derived from an EMBL/GenBank/DDBJ whole genome shotgun (WGS) entry which is preliminary data.</text>
</comment>
<feature type="transmembrane region" description="Helical" evidence="8">
    <location>
        <begin position="901"/>
        <end position="923"/>
    </location>
</feature>
<reference evidence="12 13" key="1">
    <citation type="submission" date="2014-04" db="EMBL/GenBank/DDBJ databases">
        <title>Whole genome of Muricauda olearia.</title>
        <authorList>
            <person name="Zhang X.-H."/>
            <person name="Tang K."/>
        </authorList>
    </citation>
    <scope>NUCLEOTIDE SEQUENCE [LARGE SCALE GENOMIC DNA]</scope>
    <source>
        <strain evidence="12 13">Th120</strain>
    </source>
</reference>
<dbReference type="SMART" id="SM00448">
    <property type="entry name" value="REC"/>
    <property type="match status" value="1"/>
</dbReference>
<evidence type="ECO:0000256" key="4">
    <source>
        <dbReference type="ARBA" id="ARBA00023015"/>
    </source>
</evidence>
<dbReference type="GO" id="GO:0043565">
    <property type="term" value="F:sequence-specific DNA binding"/>
    <property type="evidence" value="ECO:0007669"/>
    <property type="project" value="InterPro"/>
</dbReference>
<evidence type="ECO:0000256" key="1">
    <source>
        <dbReference type="ARBA" id="ARBA00000085"/>
    </source>
</evidence>
<dbReference type="SMART" id="SM00387">
    <property type="entry name" value="HATPase_c"/>
    <property type="match status" value="1"/>
</dbReference>
<keyword evidence="13" id="KW-1185">Reference proteome</keyword>
<evidence type="ECO:0000256" key="8">
    <source>
        <dbReference type="SAM" id="Phobius"/>
    </source>
</evidence>
<keyword evidence="4" id="KW-0805">Transcription regulation</keyword>
<evidence type="ECO:0000256" key="2">
    <source>
        <dbReference type="ARBA" id="ARBA00012438"/>
    </source>
</evidence>
<dbReference type="Gene3D" id="2.60.40.10">
    <property type="entry name" value="Immunoglobulins"/>
    <property type="match status" value="1"/>
</dbReference>
<dbReference type="PROSITE" id="PS50109">
    <property type="entry name" value="HIS_KIN"/>
    <property type="match status" value="1"/>
</dbReference>
<dbReference type="SMART" id="SM00342">
    <property type="entry name" value="HTH_ARAC"/>
    <property type="match status" value="1"/>
</dbReference>
<evidence type="ECO:0000256" key="6">
    <source>
        <dbReference type="ARBA" id="ARBA00023163"/>
    </source>
</evidence>
<dbReference type="PROSITE" id="PS00041">
    <property type="entry name" value="HTH_ARAC_FAMILY_1"/>
    <property type="match status" value="1"/>
</dbReference>
<proteinExistence type="predicted"/>
<dbReference type="SUPFAM" id="SSF46689">
    <property type="entry name" value="Homeodomain-like"/>
    <property type="match status" value="1"/>
</dbReference>
<evidence type="ECO:0000259" key="11">
    <source>
        <dbReference type="PROSITE" id="PS50110"/>
    </source>
</evidence>
<dbReference type="Pfam" id="PF07695">
    <property type="entry name" value="7TMR-DISM_7TM"/>
    <property type="match status" value="1"/>
</dbReference>
<dbReference type="Pfam" id="PF07495">
    <property type="entry name" value="Y_Y_Y"/>
    <property type="match status" value="1"/>
</dbReference>
<feature type="domain" description="HTH araC/xylS-type" evidence="9">
    <location>
        <begin position="1405"/>
        <end position="1504"/>
    </location>
</feature>
<feature type="domain" description="Response regulatory" evidence="11">
    <location>
        <begin position="1259"/>
        <end position="1374"/>
    </location>
</feature>
<dbReference type="Pfam" id="PF07494">
    <property type="entry name" value="Reg_prop"/>
    <property type="match status" value="3"/>
</dbReference>
<dbReference type="SUPFAM" id="SSF63829">
    <property type="entry name" value="Calcium-dependent phosphotriesterase"/>
    <property type="match status" value="3"/>
</dbReference>
<dbReference type="PROSITE" id="PS01124">
    <property type="entry name" value="HTH_ARAC_FAMILY_2"/>
    <property type="match status" value="1"/>
</dbReference>
<dbReference type="InterPro" id="IPR009057">
    <property type="entry name" value="Homeodomain-like_sf"/>
</dbReference>
<dbReference type="PROSITE" id="PS50110">
    <property type="entry name" value="RESPONSE_REGULATORY"/>
    <property type="match status" value="1"/>
</dbReference>
<dbReference type="InterPro" id="IPR005467">
    <property type="entry name" value="His_kinase_dom"/>
</dbReference>
<feature type="transmembrane region" description="Helical" evidence="8">
    <location>
        <begin position="800"/>
        <end position="816"/>
    </location>
</feature>
<dbReference type="InterPro" id="IPR018062">
    <property type="entry name" value="HTH_AraC-typ_CS"/>
</dbReference>
<dbReference type="GO" id="GO:0000155">
    <property type="term" value="F:phosphorelay sensor kinase activity"/>
    <property type="evidence" value="ECO:0007669"/>
    <property type="project" value="InterPro"/>
</dbReference>
<evidence type="ECO:0000313" key="12">
    <source>
        <dbReference type="EMBL" id="RYC53132.1"/>
    </source>
</evidence>
<evidence type="ECO:0000259" key="10">
    <source>
        <dbReference type="PROSITE" id="PS50109"/>
    </source>
</evidence>
<sequence length="1504" mass="170082">MRIHSDCKGHVTSASFKILILIFCIGTYVSGYTQNSSTTHNRFSFNDLTVNDGLSQNSVVSIAQDTTGFLWFATQDGLNQYDGKEFKILQEQFEDVTRPSYSKLGKVYIDSKNTLWAITNPGTLKFYDEKKGRFQKVEALDSASVIYEDPKKNLYVGTFGRGLYRISHDTGDTLSILDKAVQNPNIHDLIAYKNDLWIAASGGVFKLNPKEHTLNEIPSIPDTNFSSFAQKDNTIYVGSYGNGLFMASNDNDGLEQFNGFKEKMFPKDLVILDLLIDQHGKLWVATYGQGLYIIDFSSERISHFMANKNNPNTIHYNDILSLFEDASGTVWLGTDGAGLSYFDQYLAKFNTLTNKQLPRDIHVDVIRAIAEENGTIWLGTSGKGLTKIRLGTQQYRTIKAENSNLLGDRIMSLHYDGTTLWIGHQDHGLQLMDSNGGIATAQGTQNFTIWKILDAPKDRLWLCTRNHGLILYDKAKGKTIQYTAENSGLSSNNIRTAETGKSNFLWIGTEQNGLFLLDVASNTITGVTSIPDKIKSLYYSSDTLWIGTNGNGLKSYVPSNGNIQHFTTQNGLPNNVIYGILPDAQHNLWLSTNKGISKFSVTNGNPDIENYENYDGLQSYEFNTGAYFKADDGTLYFGGLEGLNWFKPDQLETNPFKPKTVITNVKIFNASRNLTENVPLKHTQNTITFTFSSLQFSQPNLNEYKYRLTGYDEDWVYAGNNNEVRYTNLPPGEYNFQVMSSNYDGVWGDIPASYDFEIEQPWHFTNMAIAVFTTFIFQGCFIAIGIFMLLLYFRLRKQDYLLYGVYILIFATYFFLRIDLELELQLFFENYDTSYYFLAPLVFLLSGVFIAFVDSFAEIREHHAKFSRELKWFSVATYLAAISIFFYVLLSKDFLLVKRHLNLLLLPLHLYGIYAVIRAFIVVKSPLRYYILLGNFFLIGFSMVGLNLGNQHSFSGGVESNNVFGFYSFNITQLGVFLELLVFSLGLGHKFYLVEIEKNRFQKLDELKTKLYTDISHEIRTPLTLISGPIEHQLGRTGLSTEDRKELSLIKNNAQRLLGLVNQMLDLSMIDSGHLQLHIAKGDLRGLLIQLVEAFRYIAKEKHITITYDFKKMDHAWFDRDVIEKIVSNLLSNAVKYAPKNSEVLVNAERTEDSFVFSILNSTSGMEIEDLGKLFQRFYQNNESAEGVGVGLALVRELVTLSKGSIIANNIGEDKIQFTLTLPITQTGYDMDTPDDSFAAEGDSINSVQTIPQVTQKPSLLIVEDDKDVLTYTVSIFKGEYKVMTAGNGKEGVEMALKNLPDLIISDVMMPVQNGIELCDQIKSNELTSHIPVLLLTAKASEESQLKGLKTGADAYVTKPFNPNILKVRVEKLLENRERLREHYSKTFKVNPGLVPTKTEAEFLKRLQQVLDDHITSPEFTSEKFSELMYMSRSQLHKKLNAITGMSTTEFVRAQRINLATDLLRKSDAPISEIAYQVGFNTPSYFNKCFKEIQGCTPVEFLSK</sequence>
<dbReference type="InterPro" id="IPR003594">
    <property type="entry name" value="HATPase_dom"/>
</dbReference>
<keyword evidence="6" id="KW-0804">Transcription</keyword>
<dbReference type="InterPro" id="IPR036890">
    <property type="entry name" value="HATPase_C_sf"/>
</dbReference>
<dbReference type="FunFam" id="3.40.50.2300:FF:000138">
    <property type="entry name" value="Two-component system sensor histidine kinase/response regulator"/>
    <property type="match status" value="1"/>
</dbReference>
<evidence type="ECO:0000256" key="3">
    <source>
        <dbReference type="ARBA" id="ARBA00022553"/>
    </source>
</evidence>
<dbReference type="Proteomes" id="UP000290261">
    <property type="component" value="Unassembled WGS sequence"/>
</dbReference>
<dbReference type="InterPro" id="IPR011623">
    <property type="entry name" value="7TMR_DISM_rcpt_extracell_dom1"/>
</dbReference>
<dbReference type="CDD" id="cd00082">
    <property type="entry name" value="HisKA"/>
    <property type="match status" value="1"/>
</dbReference>
<dbReference type="InterPro" id="IPR036097">
    <property type="entry name" value="HisK_dim/P_sf"/>
</dbReference>
<dbReference type="Pfam" id="PF12833">
    <property type="entry name" value="HTH_18"/>
    <property type="match status" value="1"/>
</dbReference>
<dbReference type="Gene3D" id="2.130.10.10">
    <property type="entry name" value="YVTN repeat-like/Quinoprotein amine dehydrogenase"/>
    <property type="match status" value="2"/>
</dbReference>
<dbReference type="CDD" id="cd17574">
    <property type="entry name" value="REC_OmpR"/>
    <property type="match status" value="1"/>
</dbReference>
<dbReference type="PANTHER" id="PTHR43547:SF2">
    <property type="entry name" value="HYBRID SIGNAL TRANSDUCTION HISTIDINE KINASE C"/>
    <property type="match status" value="1"/>
</dbReference>
<dbReference type="RefSeq" id="WP_129652832.1">
    <property type="nucleotide sequence ID" value="NZ_ML142907.1"/>
</dbReference>
<dbReference type="SUPFAM" id="SSF52172">
    <property type="entry name" value="CheY-like"/>
    <property type="match status" value="1"/>
</dbReference>
<dbReference type="Pfam" id="PF00512">
    <property type="entry name" value="HisKA"/>
    <property type="match status" value="1"/>
</dbReference>